<dbReference type="InterPro" id="IPR001810">
    <property type="entry name" value="F-box_dom"/>
</dbReference>
<comment type="caution">
    <text evidence="2">The sequence shown here is derived from an EMBL/GenBank/DDBJ whole genome shotgun (WGS) entry which is preliminary data.</text>
</comment>
<dbReference type="Proteomes" id="UP000824120">
    <property type="component" value="Chromosome 3"/>
</dbReference>
<feature type="domain" description="F-box" evidence="1">
    <location>
        <begin position="17"/>
        <end position="57"/>
    </location>
</feature>
<dbReference type="EMBL" id="JACXVP010000003">
    <property type="protein sequence ID" value="KAG5616933.1"/>
    <property type="molecule type" value="Genomic_DNA"/>
</dbReference>
<accession>A0A9J5ZX55</accession>
<dbReference type="PANTHER" id="PTHR38926:SF13">
    <property type="entry name" value="F-BOX DOMAIN CONTAINING PROTEIN, EXPRESSED"/>
    <property type="match status" value="1"/>
</dbReference>
<evidence type="ECO:0000259" key="1">
    <source>
        <dbReference type="Pfam" id="PF12937"/>
    </source>
</evidence>
<organism evidence="2 3">
    <name type="scientific">Solanum commersonii</name>
    <name type="common">Commerson's wild potato</name>
    <name type="synonym">Commerson's nightshade</name>
    <dbReference type="NCBI Taxonomy" id="4109"/>
    <lineage>
        <taxon>Eukaryota</taxon>
        <taxon>Viridiplantae</taxon>
        <taxon>Streptophyta</taxon>
        <taxon>Embryophyta</taxon>
        <taxon>Tracheophyta</taxon>
        <taxon>Spermatophyta</taxon>
        <taxon>Magnoliopsida</taxon>
        <taxon>eudicotyledons</taxon>
        <taxon>Gunneridae</taxon>
        <taxon>Pentapetalae</taxon>
        <taxon>asterids</taxon>
        <taxon>lamiids</taxon>
        <taxon>Solanales</taxon>
        <taxon>Solanaceae</taxon>
        <taxon>Solanoideae</taxon>
        <taxon>Solaneae</taxon>
        <taxon>Solanum</taxon>
    </lineage>
</organism>
<dbReference type="Gene3D" id="1.20.1280.50">
    <property type="match status" value="1"/>
</dbReference>
<dbReference type="SUPFAM" id="SSF52047">
    <property type="entry name" value="RNI-like"/>
    <property type="match status" value="1"/>
</dbReference>
<dbReference type="InterPro" id="IPR032675">
    <property type="entry name" value="LRR_dom_sf"/>
</dbReference>
<dbReference type="Pfam" id="PF12937">
    <property type="entry name" value="F-box-like"/>
    <property type="match status" value="2"/>
</dbReference>
<dbReference type="Gene3D" id="3.80.10.10">
    <property type="entry name" value="Ribonuclease Inhibitor"/>
    <property type="match status" value="2"/>
</dbReference>
<dbReference type="SUPFAM" id="SSF81383">
    <property type="entry name" value="F-box domain"/>
    <property type="match status" value="2"/>
</dbReference>
<dbReference type="AlphaFoldDB" id="A0A9J5ZX55"/>
<name>A0A9J5ZX55_SOLCO</name>
<evidence type="ECO:0000313" key="2">
    <source>
        <dbReference type="EMBL" id="KAG5616933.1"/>
    </source>
</evidence>
<sequence>MEEGDSSVRRWEDLDIDILVKILQSFDLFELTSGLAHVCSAWRLACSDQLLWMTLDLSILKSNYIKIPCPRLKRLVMPAWNRIKKTGICRAIHMWEDLESLTMPSIANPPYVMEEIARSCKNFAELKIMGPCDMLFASTLVSFLPNLKVLSVRCTLLSKSALVTILDGLKKLEVLNISHCVITEDPPPAPKKILAKLDDSILEKASRLHKFLTCMSDSCIMCQRCRNDEGLMRWYKYEELWKVDEIPSQVPLRQPILLSTMLFWRVLVQLIMVTTRDFEEEMPRTVIFEEELMGLIQRRWQSRLRSIRRLKFFVMEEGDFPLRRWEDLDNDILLKILKFFDHFELSAGVAHVCSAWRLACCDQLLWKTLDLSVLKSNFIKTPREPYVYVDSQSDKTLTCFLKICLNLSCGNILTLIFHYNLYVCNDQLTYTAERCPRLKRLVMPAWNRIEKTGICRAICMWEDLESLTMPTIVNPPFVMEEIARSCKIFAELKIMGPCDMLFASTLCLGYYLGRVKKVGSAQHISLHNYLPPPAPKKILTDLDELILEKASRLCKFLTCMSDSCIMCQRTRNDEGLMRWYKYEDGLWKVDE</sequence>
<gene>
    <name evidence="2" type="ORF">H5410_016757</name>
</gene>
<feature type="domain" description="F-box" evidence="1">
    <location>
        <begin position="330"/>
        <end position="371"/>
    </location>
</feature>
<dbReference type="InterPro" id="IPR036047">
    <property type="entry name" value="F-box-like_dom_sf"/>
</dbReference>
<evidence type="ECO:0000313" key="3">
    <source>
        <dbReference type="Proteomes" id="UP000824120"/>
    </source>
</evidence>
<protein>
    <recommendedName>
        <fullName evidence="1">F-box domain-containing protein</fullName>
    </recommendedName>
</protein>
<proteinExistence type="predicted"/>
<dbReference type="OrthoDB" id="1929062at2759"/>
<keyword evidence="3" id="KW-1185">Reference proteome</keyword>
<dbReference type="PANTHER" id="PTHR38926">
    <property type="entry name" value="F-BOX DOMAIN CONTAINING PROTEIN, EXPRESSED"/>
    <property type="match status" value="1"/>
</dbReference>
<feature type="non-terminal residue" evidence="2">
    <location>
        <position position="1"/>
    </location>
</feature>
<reference evidence="2 3" key="1">
    <citation type="submission" date="2020-09" db="EMBL/GenBank/DDBJ databases">
        <title>De no assembly of potato wild relative species, Solanum commersonii.</title>
        <authorList>
            <person name="Cho K."/>
        </authorList>
    </citation>
    <scope>NUCLEOTIDE SEQUENCE [LARGE SCALE GENOMIC DNA]</scope>
    <source>
        <strain evidence="2">LZ3.2</strain>
        <tissue evidence="2">Leaf</tissue>
    </source>
</reference>